<comment type="caution">
    <text evidence="2">The sequence shown here is derived from an EMBL/GenBank/DDBJ whole genome shotgun (WGS) entry which is preliminary data.</text>
</comment>
<accession>A0A6B0SGD4</accession>
<name>A0A6B0SGD4_9EURY</name>
<evidence type="ECO:0000313" key="3">
    <source>
        <dbReference type="Proteomes" id="UP000471521"/>
    </source>
</evidence>
<dbReference type="Proteomes" id="UP000471521">
    <property type="component" value="Unassembled WGS sequence"/>
</dbReference>
<proteinExistence type="predicted"/>
<feature type="region of interest" description="Disordered" evidence="1">
    <location>
        <begin position="1"/>
        <end position="34"/>
    </location>
</feature>
<gene>
    <name evidence="2" type="ORF">GRX66_03300</name>
</gene>
<reference evidence="2 3" key="1">
    <citation type="submission" date="2019-12" db="EMBL/GenBank/DDBJ databases">
        <title>Isolation and characterization of three novel carbon monoxide-oxidizing members of Halobacteria from salione crusts and soils.</title>
        <authorList>
            <person name="Myers M.R."/>
            <person name="King G.M."/>
        </authorList>
    </citation>
    <scope>NUCLEOTIDE SEQUENCE [LARGE SCALE GENOMIC DNA]</scope>
    <source>
        <strain evidence="2 3">PCN9</strain>
    </source>
</reference>
<organism evidence="2 3">
    <name type="scientific">Halobacterium bonnevillei</name>
    <dbReference type="NCBI Taxonomy" id="2692200"/>
    <lineage>
        <taxon>Archaea</taxon>
        <taxon>Methanobacteriati</taxon>
        <taxon>Methanobacteriota</taxon>
        <taxon>Stenosarchaea group</taxon>
        <taxon>Halobacteria</taxon>
        <taxon>Halobacteriales</taxon>
        <taxon>Halobacteriaceae</taxon>
        <taxon>Halobacterium</taxon>
    </lineage>
</organism>
<keyword evidence="3" id="KW-1185">Reference proteome</keyword>
<dbReference type="RefSeq" id="WP_159525257.1">
    <property type="nucleotide sequence ID" value="NZ_WUUU01000012.1"/>
</dbReference>
<sequence length="57" mass="6889">MQQTQSESEERQSDDQPTFQNYMPGMPRASNEPGLVERFLTRLFRPRGEYRVRVRRE</sequence>
<evidence type="ECO:0000313" key="2">
    <source>
        <dbReference type="EMBL" id="MXR19676.1"/>
    </source>
</evidence>
<evidence type="ECO:0000256" key="1">
    <source>
        <dbReference type="SAM" id="MobiDB-lite"/>
    </source>
</evidence>
<protein>
    <submittedName>
        <fullName evidence="2">Uncharacterized protein</fullName>
    </submittedName>
</protein>
<dbReference type="AlphaFoldDB" id="A0A6B0SGD4"/>
<dbReference type="EMBL" id="WUUU01000012">
    <property type="protein sequence ID" value="MXR19676.1"/>
    <property type="molecule type" value="Genomic_DNA"/>
</dbReference>